<sequence>MAPTPTAGPKDLAMDTGFSLWSLGTQFSLLLVILSITTIIVWHWRFPCMTIKHLDTIVEDIHSLIRVDTPLQIERSLFDILPDMDAVKKDFESLLSDLSTLKQNGHKSEPRHIHLWSWLSFHCHQLFKIDALYWGFRDVKMKILAAVEKDKRQK</sequence>
<reference evidence="2 3" key="1">
    <citation type="submission" date="2015-12" db="EMBL/GenBank/DDBJ databases">
        <title>Draft genome sequence of Moniliophthora roreri, the causal agent of frosty pod rot of cacao.</title>
        <authorList>
            <person name="Aime M.C."/>
            <person name="Diaz-Valderrama J.R."/>
            <person name="Kijpornyongpan T."/>
            <person name="Phillips-Mora W."/>
        </authorList>
    </citation>
    <scope>NUCLEOTIDE SEQUENCE [LARGE SCALE GENOMIC DNA]</scope>
    <source>
        <strain evidence="2 3">MCA 2952</strain>
    </source>
</reference>
<keyword evidence="1" id="KW-0812">Transmembrane</keyword>
<protein>
    <submittedName>
        <fullName evidence="2">Uncharacterized protein</fullName>
    </submittedName>
</protein>
<evidence type="ECO:0000313" key="2">
    <source>
        <dbReference type="EMBL" id="KTB31963.1"/>
    </source>
</evidence>
<evidence type="ECO:0000256" key="1">
    <source>
        <dbReference type="SAM" id="Phobius"/>
    </source>
</evidence>
<dbReference type="Proteomes" id="UP000054988">
    <property type="component" value="Unassembled WGS sequence"/>
</dbReference>
<feature type="transmembrane region" description="Helical" evidence="1">
    <location>
        <begin position="20"/>
        <end position="44"/>
    </location>
</feature>
<keyword evidence="1" id="KW-1133">Transmembrane helix</keyword>
<name>A0A0W0F6J8_MONRR</name>
<dbReference type="AlphaFoldDB" id="A0A0W0F6J8"/>
<proteinExistence type="predicted"/>
<organism evidence="2 3">
    <name type="scientific">Moniliophthora roreri</name>
    <name type="common">Frosty pod rot fungus</name>
    <name type="synonym">Monilia roreri</name>
    <dbReference type="NCBI Taxonomy" id="221103"/>
    <lineage>
        <taxon>Eukaryota</taxon>
        <taxon>Fungi</taxon>
        <taxon>Dikarya</taxon>
        <taxon>Basidiomycota</taxon>
        <taxon>Agaricomycotina</taxon>
        <taxon>Agaricomycetes</taxon>
        <taxon>Agaricomycetidae</taxon>
        <taxon>Agaricales</taxon>
        <taxon>Marasmiineae</taxon>
        <taxon>Marasmiaceae</taxon>
        <taxon>Moniliophthora</taxon>
    </lineage>
</organism>
<comment type="caution">
    <text evidence="2">The sequence shown here is derived from an EMBL/GenBank/DDBJ whole genome shotgun (WGS) entry which is preliminary data.</text>
</comment>
<evidence type="ECO:0000313" key="3">
    <source>
        <dbReference type="Proteomes" id="UP000054988"/>
    </source>
</evidence>
<gene>
    <name evidence="2" type="ORF">WG66_15444</name>
</gene>
<dbReference type="EMBL" id="LATX01002273">
    <property type="protein sequence ID" value="KTB31963.1"/>
    <property type="molecule type" value="Genomic_DNA"/>
</dbReference>
<accession>A0A0W0F6J8</accession>
<keyword evidence="1" id="KW-0472">Membrane</keyword>